<protein>
    <recommendedName>
        <fullName evidence="4">2-oxoacid dehydrogenase acyltransferase catalytic domain-containing protein</fullName>
    </recommendedName>
</protein>
<dbReference type="Gene3D" id="3.30.559.10">
    <property type="entry name" value="Chloramphenicol acetyltransferase-like domain"/>
    <property type="match status" value="1"/>
</dbReference>
<feature type="domain" description="2-oxoacid dehydrogenase acyltransferase catalytic" evidence="4">
    <location>
        <begin position="21"/>
        <end position="135"/>
    </location>
</feature>
<dbReference type="OrthoDB" id="9805770at2"/>
<accession>A0A2U8DLX4</accession>
<evidence type="ECO:0000256" key="2">
    <source>
        <dbReference type="ARBA" id="ARBA00022679"/>
    </source>
</evidence>
<dbReference type="InterPro" id="IPR050743">
    <property type="entry name" value="2-oxoacid_DH_E2_comp"/>
</dbReference>
<evidence type="ECO:0000259" key="4">
    <source>
        <dbReference type="Pfam" id="PF00198"/>
    </source>
</evidence>
<keyword evidence="3" id="KW-0012">Acyltransferase</keyword>
<dbReference type="Pfam" id="PF00198">
    <property type="entry name" value="2-oxoacid_dh"/>
    <property type="match status" value="2"/>
</dbReference>
<dbReference type="InterPro" id="IPR001078">
    <property type="entry name" value="2-oxoacid_DH_actylTfrase"/>
</dbReference>
<evidence type="ECO:0000313" key="5">
    <source>
        <dbReference type="EMBL" id="AWI03568.1"/>
    </source>
</evidence>
<sequence>MQSEMTQRDIMFRHFQMHKFKSESMVPTVAMTVNINTTKLTELKSRVNKINGHISRITITHIITKVVADTLVRYPILYSFFDGKNIIENPEIVLNIPVDTENHVEYIVIHNPELKSIMDISIDFRDELKDIRNGHGKFMSFLQQMSMDQSHLSVDSPIEFLRQHYGNFVISNFGSLNIDSGLLALAQPMISGLCIGSITPIVRRKSNQWIEIMNLPITISFDHRAIDGAYVGKFLNEVKQLLENPDRIFNFPV</sequence>
<name>A0A2U8DLX4_9CLOT</name>
<proteinExistence type="predicted"/>
<evidence type="ECO:0000313" key="6">
    <source>
        <dbReference type="Proteomes" id="UP000244910"/>
    </source>
</evidence>
<evidence type="ECO:0000256" key="1">
    <source>
        <dbReference type="ARBA" id="ARBA00001938"/>
    </source>
</evidence>
<dbReference type="PANTHER" id="PTHR43178:SF5">
    <property type="entry name" value="LIPOAMIDE ACYLTRANSFERASE COMPONENT OF BRANCHED-CHAIN ALPHA-KETO ACID DEHYDROGENASE COMPLEX, MITOCHONDRIAL"/>
    <property type="match status" value="1"/>
</dbReference>
<dbReference type="InterPro" id="IPR023213">
    <property type="entry name" value="CAT-like_dom_sf"/>
</dbReference>
<gene>
    <name evidence="5" type="ORF">B9W14_03415</name>
</gene>
<dbReference type="AlphaFoldDB" id="A0A2U8DLX4"/>
<keyword evidence="6" id="KW-1185">Reference proteome</keyword>
<dbReference type="GO" id="GO:0016407">
    <property type="term" value="F:acetyltransferase activity"/>
    <property type="evidence" value="ECO:0007669"/>
    <property type="project" value="TreeGrafter"/>
</dbReference>
<dbReference type="RefSeq" id="WP_032076784.1">
    <property type="nucleotide sequence ID" value="NZ_CP020953.1"/>
</dbReference>
<feature type="domain" description="2-oxoacid dehydrogenase acyltransferase catalytic" evidence="4">
    <location>
        <begin position="166"/>
        <end position="249"/>
    </location>
</feature>
<evidence type="ECO:0000256" key="3">
    <source>
        <dbReference type="ARBA" id="ARBA00023315"/>
    </source>
</evidence>
<dbReference type="GO" id="GO:0005737">
    <property type="term" value="C:cytoplasm"/>
    <property type="evidence" value="ECO:0007669"/>
    <property type="project" value="TreeGrafter"/>
</dbReference>
<dbReference type="EMBL" id="CP020953">
    <property type="protein sequence ID" value="AWI03568.1"/>
    <property type="molecule type" value="Genomic_DNA"/>
</dbReference>
<dbReference type="KEGG" id="cdrk:B9W14_03415"/>
<dbReference type="Proteomes" id="UP000244910">
    <property type="component" value="Chromosome"/>
</dbReference>
<dbReference type="PANTHER" id="PTHR43178">
    <property type="entry name" value="DIHYDROLIPOAMIDE ACETYLTRANSFERASE COMPONENT OF PYRUVATE DEHYDROGENASE COMPLEX"/>
    <property type="match status" value="1"/>
</dbReference>
<dbReference type="SUPFAM" id="SSF52777">
    <property type="entry name" value="CoA-dependent acyltransferases"/>
    <property type="match status" value="1"/>
</dbReference>
<dbReference type="GO" id="GO:0031405">
    <property type="term" value="F:lipoic acid binding"/>
    <property type="evidence" value="ECO:0007669"/>
    <property type="project" value="TreeGrafter"/>
</dbReference>
<comment type="cofactor">
    <cofactor evidence="1">
        <name>(R)-lipoate</name>
        <dbReference type="ChEBI" id="CHEBI:83088"/>
    </cofactor>
</comment>
<reference evidence="6" key="1">
    <citation type="submission" date="2017-04" db="EMBL/GenBank/DDBJ databases">
        <authorList>
            <person name="Song Y."/>
            <person name="Cho B.-K."/>
        </authorList>
    </citation>
    <scope>NUCLEOTIDE SEQUENCE [LARGE SCALE GENOMIC DNA]</scope>
    <source>
        <strain evidence="6">SL1</strain>
    </source>
</reference>
<keyword evidence="2" id="KW-0808">Transferase</keyword>
<organism evidence="5 6">
    <name type="scientific">Clostridium drakei</name>
    <dbReference type="NCBI Taxonomy" id="332101"/>
    <lineage>
        <taxon>Bacteria</taxon>
        <taxon>Bacillati</taxon>
        <taxon>Bacillota</taxon>
        <taxon>Clostridia</taxon>
        <taxon>Eubacteriales</taxon>
        <taxon>Clostridiaceae</taxon>
        <taxon>Clostridium</taxon>
    </lineage>
</organism>